<proteinExistence type="predicted"/>
<evidence type="ECO:0000313" key="1">
    <source>
        <dbReference type="EMBL" id="TFK72990.1"/>
    </source>
</evidence>
<organism evidence="1 2">
    <name type="scientific">Pluteus cervinus</name>
    <dbReference type="NCBI Taxonomy" id="181527"/>
    <lineage>
        <taxon>Eukaryota</taxon>
        <taxon>Fungi</taxon>
        <taxon>Dikarya</taxon>
        <taxon>Basidiomycota</taxon>
        <taxon>Agaricomycotina</taxon>
        <taxon>Agaricomycetes</taxon>
        <taxon>Agaricomycetidae</taxon>
        <taxon>Agaricales</taxon>
        <taxon>Pluteineae</taxon>
        <taxon>Pluteaceae</taxon>
        <taxon>Pluteus</taxon>
    </lineage>
</organism>
<name>A0ACD3B5B3_9AGAR</name>
<accession>A0ACD3B5B3</accession>
<dbReference type="Proteomes" id="UP000308600">
    <property type="component" value="Unassembled WGS sequence"/>
</dbReference>
<protein>
    <submittedName>
        <fullName evidence="1">Uncharacterized protein</fullName>
    </submittedName>
</protein>
<evidence type="ECO:0000313" key="2">
    <source>
        <dbReference type="Proteomes" id="UP000308600"/>
    </source>
</evidence>
<reference evidence="1 2" key="1">
    <citation type="journal article" date="2019" name="Nat. Ecol. Evol.">
        <title>Megaphylogeny resolves global patterns of mushroom evolution.</title>
        <authorList>
            <person name="Varga T."/>
            <person name="Krizsan K."/>
            <person name="Foldi C."/>
            <person name="Dima B."/>
            <person name="Sanchez-Garcia M."/>
            <person name="Sanchez-Ramirez S."/>
            <person name="Szollosi G.J."/>
            <person name="Szarkandi J.G."/>
            <person name="Papp V."/>
            <person name="Albert L."/>
            <person name="Andreopoulos W."/>
            <person name="Angelini C."/>
            <person name="Antonin V."/>
            <person name="Barry K.W."/>
            <person name="Bougher N.L."/>
            <person name="Buchanan P."/>
            <person name="Buyck B."/>
            <person name="Bense V."/>
            <person name="Catcheside P."/>
            <person name="Chovatia M."/>
            <person name="Cooper J."/>
            <person name="Damon W."/>
            <person name="Desjardin D."/>
            <person name="Finy P."/>
            <person name="Geml J."/>
            <person name="Haridas S."/>
            <person name="Hughes K."/>
            <person name="Justo A."/>
            <person name="Karasinski D."/>
            <person name="Kautmanova I."/>
            <person name="Kiss B."/>
            <person name="Kocsube S."/>
            <person name="Kotiranta H."/>
            <person name="LaButti K.M."/>
            <person name="Lechner B.E."/>
            <person name="Liimatainen K."/>
            <person name="Lipzen A."/>
            <person name="Lukacs Z."/>
            <person name="Mihaltcheva S."/>
            <person name="Morgado L.N."/>
            <person name="Niskanen T."/>
            <person name="Noordeloos M.E."/>
            <person name="Ohm R.A."/>
            <person name="Ortiz-Santana B."/>
            <person name="Ovrebo C."/>
            <person name="Racz N."/>
            <person name="Riley R."/>
            <person name="Savchenko A."/>
            <person name="Shiryaev A."/>
            <person name="Soop K."/>
            <person name="Spirin V."/>
            <person name="Szebenyi C."/>
            <person name="Tomsovsky M."/>
            <person name="Tulloss R.E."/>
            <person name="Uehling J."/>
            <person name="Grigoriev I.V."/>
            <person name="Vagvolgyi C."/>
            <person name="Papp T."/>
            <person name="Martin F.M."/>
            <person name="Miettinen O."/>
            <person name="Hibbett D.S."/>
            <person name="Nagy L.G."/>
        </authorList>
    </citation>
    <scope>NUCLEOTIDE SEQUENCE [LARGE SCALE GENOMIC DNA]</scope>
    <source>
        <strain evidence="1 2">NL-1719</strain>
    </source>
</reference>
<dbReference type="EMBL" id="ML208280">
    <property type="protein sequence ID" value="TFK72990.1"/>
    <property type="molecule type" value="Genomic_DNA"/>
</dbReference>
<sequence>MAAAPPLTNWSEKSRVCIANLQTFHWDPQDLSEFPIASLAAVLVLLYEDSGTLRVLLTTRSKELRTHAGQTALPGGRVDTSDNGITDTALREAYEEVDLPLGNKDVHPFAIMDPFLSLHRLIVTPVVAVLTNLSILDQLKPSASEVANIFNHPLEALLDPNLAHGENLVARKSEDWPYETELHDTTDSIMPLLGSTPYRMHRFRSSASPIKGLTADILIRVAEVAYGRAPVYDRYAPNQIRGWPAVKRVAFNSDSVS</sequence>
<keyword evidence="2" id="KW-1185">Reference proteome</keyword>
<gene>
    <name evidence="1" type="ORF">BDN72DRAFT_791881</name>
</gene>